<dbReference type="Pfam" id="PF00224">
    <property type="entry name" value="PK"/>
    <property type="match status" value="1"/>
</dbReference>
<dbReference type="GO" id="GO:0030955">
    <property type="term" value="F:potassium ion binding"/>
    <property type="evidence" value="ECO:0007669"/>
    <property type="project" value="InterPro"/>
</dbReference>
<keyword evidence="9 12" id="KW-0460">Magnesium</keyword>
<comment type="pathway">
    <text evidence="1 12">Carbohydrate degradation; glycolysis; pyruvate from D-glyceraldehyde 3-phosphate: step 5/5.</text>
</comment>
<comment type="similarity">
    <text evidence="2 12">Belongs to the pyruvate kinase family.</text>
</comment>
<comment type="catalytic activity">
    <reaction evidence="12">
        <text>pyruvate + ATP = phosphoenolpyruvate + ADP + H(+)</text>
        <dbReference type="Rhea" id="RHEA:18157"/>
        <dbReference type="ChEBI" id="CHEBI:15361"/>
        <dbReference type="ChEBI" id="CHEBI:15378"/>
        <dbReference type="ChEBI" id="CHEBI:30616"/>
        <dbReference type="ChEBI" id="CHEBI:58702"/>
        <dbReference type="ChEBI" id="CHEBI:456216"/>
        <dbReference type="EC" id="2.7.1.40"/>
    </reaction>
</comment>
<accession>A0A0G2AFS4</accession>
<keyword evidence="4 12" id="KW-0808">Transferase</keyword>
<dbReference type="UniPathway" id="UPA00109">
    <property type="reaction ID" value="UER00188"/>
</dbReference>
<evidence type="ECO:0000256" key="5">
    <source>
        <dbReference type="ARBA" id="ARBA00022723"/>
    </source>
</evidence>
<keyword evidence="7 12" id="KW-0418">Kinase</keyword>
<evidence type="ECO:0000313" key="14">
    <source>
        <dbReference type="EMBL" id="KKW31374.1"/>
    </source>
</evidence>
<dbReference type="SUPFAM" id="SSF51621">
    <property type="entry name" value="Phosphoenolpyruvate/pyruvate domain"/>
    <property type="match status" value="1"/>
</dbReference>
<dbReference type="GO" id="GO:0000287">
    <property type="term" value="F:magnesium ion binding"/>
    <property type="evidence" value="ECO:0007669"/>
    <property type="project" value="InterPro"/>
</dbReference>
<evidence type="ECO:0000256" key="2">
    <source>
        <dbReference type="ARBA" id="ARBA00008663"/>
    </source>
</evidence>
<proteinExistence type="inferred from homology"/>
<feature type="domain" description="Pyruvate kinase barrel" evidence="13">
    <location>
        <begin position="7"/>
        <end position="210"/>
    </location>
</feature>
<protein>
    <recommendedName>
        <fullName evidence="3 12">Pyruvate kinase</fullName>
        <ecNumber evidence="3 12">2.7.1.40</ecNumber>
    </recommendedName>
</protein>
<dbReference type="AlphaFoldDB" id="A0A0G2AFS4"/>
<dbReference type="GO" id="GO:0005524">
    <property type="term" value="F:ATP binding"/>
    <property type="evidence" value="ECO:0007669"/>
    <property type="project" value="UniProtKB-KW"/>
</dbReference>
<dbReference type="InterPro" id="IPR001697">
    <property type="entry name" value="Pyr_Knase"/>
</dbReference>
<evidence type="ECO:0000256" key="9">
    <source>
        <dbReference type="ARBA" id="ARBA00022842"/>
    </source>
</evidence>
<evidence type="ECO:0000256" key="10">
    <source>
        <dbReference type="ARBA" id="ARBA00023152"/>
    </source>
</evidence>
<evidence type="ECO:0000256" key="11">
    <source>
        <dbReference type="ARBA" id="ARBA00023317"/>
    </source>
</evidence>
<name>A0A0G2AFS4_9BACT</name>
<evidence type="ECO:0000256" key="6">
    <source>
        <dbReference type="ARBA" id="ARBA00022741"/>
    </source>
</evidence>
<dbReference type="Gene3D" id="3.20.20.60">
    <property type="entry name" value="Phosphoenolpyruvate-binding domains"/>
    <property type="match status" value="1"/>
</dbReference>
<dbReference type="GO" id="GO:0016301">
    <property type="term" value="F:kinase activity"/>
    <property type="evidence" value="ECO:0007669"/>
    <property type="project" value="UniProtKB-KW"/>
</dbReference>
<keyword evidence="5" id="KW-0479">Metal-binding</keyword>
<sequence length="221" mass="23991">MSTGDDTVIEGDGALLMKVLETYDDHIVVTPLHDGVLHPGRGVVVQDEHLKPSALTQKDTSDLRALLATQLFDAVAVSFVADQHDIERVRAVMKEVGTSLPIVAKIETALGVQNASEIAHVSDALMAARGDLAITMPWIELPASMDSISHVSRETQTPWIVATQIAEGLERFVFPTRAEICDLAHWIQTGAAGAMVSYETAFGPKPVESVEFMRSIMKRYG</sequence>
<evidence type="ECO:0000256" key="12">
    <source>
        <dbReference type="RuleBase" id="RU000504"/>
    </source>
</evidence>
<dbReference type="InterPro" id="IPR040442">
    <property type="entry name" value="Pyrv_kinase-like_dom_sf"/>
</dbReference>
<dbReference type="GO" id="GO:0004743">
    <property type="term" value="F:pyruvate kinase activity"/>
    <property type="evidence" value="ECO:0007669"/>
    <property type="project" value="UniProtKB-EC"/>
</dbReference>
<keyword evidence="6" id="KW-0547">Nucleotide-binding</keyword>
<keyword evidence="8" id="KW-0067">ATP-binding</keyword>
<organism evidence="14 15">
    <name type="scientific">Candidatus Uhrbacteria bacterium GW2011_GWA2_52_8d</name>
    <dbReference type="NCBI Taxonomy" id="1618979"/>
    <lineage>
        <taxon>Bacteria</taxon>
        <taxon>Candidatus Uhriibacteriota</taxon>
    </lineage>
</organism>
<evidence type="ECO:0000256" key="1">
    <source>
        <dbReference type="ARBA" id="ARBA00004997"/>
    </source>
</evidence>
<evidence type="ECO:0000259" key="13">
    <source>
        <dbReference type="Pfam" id="PF00224"/>
    </source>
</evidence>
<comment type="caution">
    <text evidence="14">The sequence shown here is derived from an EMBL/GenBank/DDBJ whole genome shotgun (WGS) entry which is preliminary data.</text>
</comment>
<dbReference type="EC" id="2.7.1.40" evidence="3 12"/>
<dbReference type="PRINTS" id="PR01050">
    <property type="entry name" value="PYRUVTKNASE"/>
</dbReference>
<keyword evidence="11 14" id="KW-0670">Pyruvate</keyword>
<dbReference type="Proteomes" id="UP000034054">
    <property type="component" value="Unassembled WGS sequence"/>
</dbReference>
<dbReference type="InterPro" id="IPR015793">
    <property type="entry name" value="Pyrv_Knase_brl"/>
</dbReference>
<evidence type="ECO:0000256" key="4">
    <source>
        <dbReference type="ARBA" id="ARBA00022679"/>
    </source>
</evidence>
<evidence type="ECO:0000256" key="8">
    <source>
        <dbReference type="ARBA" id="ARBA00022840"/>
    </source>
</evidence>
<evidence type="ECO:0000256" key="7">
    <source>
        <dbReference type="ARBA" id="ARBA00022777"/>
    </source>
</evidence>
<evidence type="ECO:0000313" key="15">
    <source>
        <dbReference type="Proteomes" id="UP000034054"/>
    </source>
</evidence>
<reference evidence="14 15" key="1">
    <citation type="journal article" date="2015" name="Nature">
        <title>rRNA introns, odd ribosomes, and small enigmatic genomes across a large radiation of phyla.</title>
        <authorList>
            <person name="Brown C.T."/>
            <person name="Hug L.A."/>
            <person name="Thomas B.C."/>
            <person name="Sharon I."/>
            <person name="Castelle C.J."/>
            <person name="Singh A."/>
            <person name="Wilkins M.J."/>
            <person name="Williams K.H."/>
            <person name="Banfield J.F."/>
        </authorList>
    </citation>
    <scope>NUCLEOTIDE SEQUENCE [LARGE SCALE GENOMIC DNA]</scope>
</reference>
<dbReference type="EMBL" id="LCRH01000059">
    <property type="protein sequence ID" value="KKW31374.1"/>
    <property type="molecule type" value="Genomic_DNA"/>
</dbReference>
<gene>
    <name evidence="14" type="ORF">UY76_C0059G0007</name>
</gene>
<dbReference type="InterPro" id="IPR015813">
    <property type="entry name" value="Pyrv/PenolPyrv_kinase-like_dom"/>
</dbReference>
<evidence type="ECO:0000256" key="3">
    <source>
        <dbReference type="ARBA" id="ARBA00012142"/>
    </source>
</evidence>
<dbReference type="PANTHER" id="PTHR11817">
    <property type="entry name" value="PYRUVATE KINASE"/>
    <property type="match status" value="1"/>
</dbReference>
<keyword evidence="10 12" id="KW-0324">Glycolysis</keyword>